<evidence type="ECO:0000313" key="4">
    <source>
        <dbReference type="Proteomes" id="UP000197446"/>
    </source>
</evidence>
<dbReference type="InterPro" id="IPR049492">
    <property type="entry name" value="BD-FAE-like_dom"/>
</dbReference>
<dbReference type="EMBL" id="NISI01000008">
    <property type="protein sequence ID" value="OWR02530.1"/>
    <property type="molecule type" value="Genomic_DNA"/>
</dbReference>
<dbReference type="Gene3D" id="3.40.50.1820">
    <property type="entry name" value="alpha/beta hydrolase"/>
    <property type="match status" value="1"/>
</dbReference>
<reference evidence="3 4" key="1">
    <citation type="journal article" date="2007" name="Int. J. Syst. Evol. Microbiol.">
        <title>Description of Pelomonas aquatica sp. nov. and Pelomonas puraquae sp. nov., isolated from industrial and haemodialysis water.</title>
        <authorList>
            <person name="Gomila M."/>
            <person name="Bowien B."/>
            <person name="Falsen E."/>
            <person name="Moore E.R."/>
            <person name="Lalucat J."/>
        </authorList>
    </citation>
    <scope>NUCLEOTIDE SEQUENCE [LARGE SCALE GENOMIC DNA]</scope>
    <source>
        <strain evidence="3 4">CCUG 52769</strain>
    </source>
</reference>
<protein>
    <submittedName>
        <fullName evidence="3">Esterase</fullName>
    </submittedName>
</protein>
<dbReference type="PANTHER" id="PTHR48081:SF33">
    <property type="entry name" value="KYNURENINE FORMAMIDASE"/>
    <property type="match status" value="1"/>
</dbReference>
<keyword evidence="1" id="KW-0378">Hydrolase</keyword>
<comment type="caution">
    <text evidence="3">The sequence shown here is derived from an EMBL/GenBank/DDBJ whole genome shotgun (WGS) entry which is preliminary data.</text>
</comment>
<dbReference type="InterPro" id="IPR029058">
    <property type="entry name" value="AB_hydrolase_fold"/>
</dbReference>
<dbReference type="OrthoDB" id="9771666at2"/>
<evidence type="ECO:0000313" key="3">
    <source>
        <dbReference type="EMBL" id="OWR02530.1"/>
    </source>
</evidence>
<name>A0A254N3Z7_9BURK</name>
<gene>
    <name evidence="3" type="ORF">CDO81_18935</name>
</gene>
<keyword evidence="4" id="KW-1185">Reference proteome</keyword>
<dbReference type="SUPFAM" id="SSF53474">
    <property type="entry name" value="alpha/beta-Hydrolases"/>
    <property type="match status" value="1"/>
</dbReference>
<sequence length="296" mass="32756">MTPRKPADWFDAEYNNRARVPDSAQLLARWAEASALVRARAHCELDLRYGPDAQQTLDVFAPDPAFAGGFAPVLVLIHGGYWRSLDKSDYSFLAASFTDEGALVVVPNYDLCPNVSLERIAMQLTEAVAWVWRHAAEHGGDPSRIALIGHSAGGHLAAMLSCCDWKRVGRDLPRRLVKGAMSVSGVHDLAPLRRTTFLQQDLRLDAAGARRLSPIHFPPPASPQTLFAVVGAQESDEFRRQNRLIRDAWGPRAVPVCEELPGCNHFTVMHDLADPEGRSHQLARQLLGLRWYSGLL</sequence>
<dbReference type="Pfam" id="PF20434">
    <property type="entry name" value="BD-FAE"/>
    <property type="match status" value="1"/>
</dbReference>
<dbReference type="AlphaFoldDB" id="A0A254N3Z7"/>
<dbReference type="GO" id="GO:0016787">
    <property type="term" value="F:hydrolase activity"/>
    <property type="evidence" value="ECO:0007669"/>
    <property type="project" value="UniProtKB-KW"/>
</dbReference>
<dbReference type="PANTHER" id="PTHR48081">
    <property type="entry name" value="AB HYDROLASE SUPERFAMILY PROTEIN C4A8.06C"/>
    <property type="match status" value="1"/>
</dbReference>
<organism evidence="3 4">
    <name type="scientific">Roseateles puraquae</name>
    <dbReference type="NCBI Taxonomy" id="431059"/>
    <lineage>
        <taxon>Bacteria</taxon>
        <taxon>Pseudomonadati</taxon>
        <taxon>Pseudomonadota</taxon>
        <taxon>Betaproteobacteria</taxon>
        <taxon>Burkholderiales</taxon>
        <taxon>Sphaerotilaceae</taxon>
        <taxon>Roseateles</taxon>
    </lineage>
</organism>
<evidence type="ECO:0000256" key="1">
    <source>
        <dbReference type="ARBA" id="ARBA00022801"/>
    </source>
</evidence>
<proteinExistence type="predicted"/>
<dbReference type="Proteomes" id="UP000197446">
    <property type="component" value="Unassembled WGS sequence"/>
</dbReference>
<accession>A0A254N3Z7</accession>
<dbReference type="InterPro" id="IPR050300">
    <property type="entry name" value="GDXG_lipolytic_enzyme"/>
</dbReference>
<feature type="domain" description="BD-FAE-like" evidence="2">
    <location>
        <begin position="57"/>
        <end position="165"/>
    </location>
</feature>
<evidence type="ECO:0000259" key="2">
    <source>
        <dbReference type="Pfam" id="PF20434"/>
    </source>
</evidence>
<dbReference type="RefSeq" id="WP_088484797.1">
    <property type="nucleotide sequence ID" value="NZ_NISI01000008.1"/>
</dbReference>